<evidence type="ECO:0000313" key="2">
    <source>
        <dbReference type="EMBL" id="QFG75091.1"/>
    </source>
</evidence>
<protein>
    <submittedName>
        <fullName evidence="2">Uncharacterized protein</fullName>
    </submittedName>
</protein>
<dbReference type="EMBL" id="MN448298">
    <property type="protein sequence ID" value="QFG75091.1"/>
    <property type="molecule type" value="Genomic_DNA"/>
</dbReference>
<dbReference type="SUPFAM" id="SSF51294">
    <property type="entry name" value="Hedgehog/intein (Hint) domain"/>
    <property type="match status" value="1"/>
</dbReference>
<evidence type="ECO:0000256" key="1">
    <source>
        <dbReference type="SAM" id="Phobius"/>
    </source>
</evidence>
<feature type="transmembrane region" description="Helical" evidence="1">
    <location>
        <begin position="199"/>
        <end position="231"/>
    </location>
</feature>
<feature type="transmembrane region" description="Helical" evidence="1">
    <location>
        <begin position="173"/>
        <end position="193"/>
    </location>
</feature>
<proteinExistence type="predicted"/>
<name>A0A5J6VNZ4_9VIRU</name>
<dbReference type="PROSITE" id="PS50817">
    <property type="entry name" value="INTEIN_N_TER"/>
    <property type="match status" value="1"/>
</dbReference>
<dbReference type="GO" id="GO:0016539">
    <property type="term" value="P:intein-mediated protein splicing"/>
    <property type="evidence" value="ECO:0007669"/>
    <property type="project" value="InterPro"/>
</dbReference>
<keyword evidence="1" id="KW-0812">Transmembrane</keyword>
<dbReference type="InterPro" id="IPR006141">
    <property type="entry name" value="Intein_N"/>
</dbReference>
<sequence>MKILTKLVKLYKRAGYFERYGGSVFITIILIFFFYFSITFFIAISNISNVTDNWEEHRCKYHILPFAGFLKRPENTSVSQYTKDNLGYCLNKSMDSSTDALFTPIYFIIMVIMVIFNSVLSIFAYIYIQLEFYISFIILFLKGIRGYIINFILEVHKVILIIKDSIKKTFGIFAGIILFFISLLFMIIGMIAITYYTGIALIIIITTVVVAGELAIPFIGGVLAAITLAFATAMGIILKPFGGLVDCLLQNPLNCKQKLTLTNNTLKPFPPTGTCFYEDTLLHMKDNTYKKIKDIHIEDVLHDDSIVNGIVKTKYIDEDFYTINDKNNIIVTGSHLVLHDNKWIYVKDYSYANKIKITPEFVYCLSTSTNKINIQNHIFHDWNDDHIIPNTINYLYSAKLSTNILDPELVIQGKQVKHHMINDVLPDDNKIIGISTFKNDTTFYRINNHYVHKMQKIWHNNIWIPAYQYPGATLTDYSPNLGIGLITMKKVIELDTLKLQDDWDRPI</sequence>
<keyword evidence="1" id="KW-1133">Transmembrane helix</keyword>
<feature type="transmembrane region" description="Helical" evidence="1">
    <location>
        <begin position="132"/>
        <end position="153"/>
    </location>
</feature>
<feature type="transmembrane region" description="Helical" evidence="1">
    <location>
        <begin position="101"/>
        <end position="126"/>
    </location>
</feature>
<organism evidence="2">
    <name type="scientific">Megaviridae environmental sample</name>
    <dbReference type="NCBI Taxonomy" id="1737588"/>
    <lineage>
        <taxon>Viruses</taxon>
        <taxon>Varidnaviria</taxon>
        <taxon>Bamfordvirae</taxon>
        <taxon>Nucleocytoviricota</taxon>
        <taxon>Megaviricetes</taxon>
        <taxon>Imitervirales</taxon>
        <taxon>Mimiviridae</taxon>
        <taxon>environmental samples</taxon>
    </lineage>
</organism>
<feature type="transmembrane region" description="Helical" evidence="1">
    <location>
        <begin position="20"/>
        <end position="44"/>
    </location>
</feature>
<accession>A0A5J6VNZ4</accession>
<keyword evidence="1" id="KW-0472">Membrane</keyword>
<dbReference type="Gene3D" id="2.170.16.10">
    <property type="entry name" value="Hedgehog/Intein (Hint) domain"/>
    <property type="match status" value="1"/>
</dbReference>
<reference evidence="2" key="1">
    <citation type="journal article" date="2019" name="Philos. Trans. R. Soc. Lond., B, Biol. Sci.">
        <title>Targeted metagenomic recovery of four divergent viruses reveals shared and distinctive characteristics of giant viruses of marine eukaryotes.</title>
        <authorList>
            <person name="Needham D.M."/>
            <person name="Poirier C."/>
            <person name="Hehenberger E."/>
            <person name="Jimenez V."/>
            <person name="Swalwell J.E."/>
            <person name="Santoro A.E."/>
            <person name="Worden A.Z."/>
        </authorList>
    </citation>
    <scope>NUCLEOTIDE SEQUENCE</scope>
    <source>
        <strain evidence="2">OPacV-421</strain>
    </source>
</reference>
<dbReference type="InterPro" id="IPR036844">
    <property type="entry name" value="Hint_dom_sf"/>
</dbReference>